<reference evidence="3" key="1">
    <citation type="journal article" date="2019" name="Int. J. Syst. Evol. Microbiol.">
        <title>The Global Catalogue of Microorganisms (GCM) 10K type strain sequencing project: providing services to taxonomists for standard genome sequencing and annotation.</title>
        <authorList>
            <consortium name="The Broad Institute Genomics Platform"/>
            <consortium name="The Broad Institute Genome Sequencing Center for Infectious Disease"/>
            <person name="Wu L."/>
            <person name="Ma J."/>
        </authorList>
    </citation>
    <scope>NUCLEOTIDE SEQUENCE [LARGE SCALE GENOMIC DNA]</scope>
    <source>
        <strain evidence="3">CGMCC 1.13681</strain>
    </source>
</reference>
<dbReference type="Proteomes" id="UP001596413">
    <property type="component" value="Unassembled WGS sequence"/>
</dbReference>
<dbReference type="RefSeq" id="WP_386414849.1">
    <property type="nucleotide sequence ID" value="NZ_JBHSZO010000019.1"/>
</dbReference>
<name>A0ABW2GF00_9ACTN</name>
<keyword evidence="1" id="KW-1133">Transmembrane helix</keyword>
<sequence length="221" mass="23787">MAKRTKKTPSANAGARLLEPVATVIRGAYRLAVFVLVLQVAVSVVDTGLHGPWSSPYVCADDPSTFFDLGDFGTGELPRAFGPLPGIGVSASPTYCTDHPDAAQRFYDLAGDASAALLLFGVLFLLNRMIQTATRDGVFTHRPAHYLRLTGWWLLLGSLAVEVVQTLTHAALLATLARDYEEWGLSWNAPYTLILTALGILAFARVLRAGAAMREDLEGTV</sequence>
<comment type="caution">
    <text evidence="2">The sequence shown here is derived from an EMBL/GenBank/DDBJ whole genome shotgun (WGS) entry which is preliminary data.</text>
</comment>
<dbReference type="EMBL" id="JBHSZO010000019">
    <property type="protein sequence ID" value="MFC7219283.1"/>
    <property type="molecule type" value="Genomic_DNA"/>
</dbReference>
<dbReference type="Pfam" id="PF11188">
    <property type="entry name" value="DUF2975"/>
    <property type="match status" value="1"/>
</dbReference>
<feature type="transmembrane region" description="Helical" evidence="1">
    <location>
        <begin position="27"/>
        <end position="45"/>
    </location>
</feature>
<gene>
    <name evidence="2" type="ORF">ACFQLX_14055</name>
</gene>
<evidence type="ECO:0000313" key="3">
    <source>
        <dbReference type="Proteomes" id="UP001596413"/>
    </source>
</evidence>
<feature type="transmembrane region" description="Helical" evidence="1">
    <location>
        <begin position="113"/>
        <end position="130"/>
    </location>
</feature>
<accession>A0ABW2GF00</accession>
<feature type="transmembrane region" description="Helical" evidence="1">
    <location>
        <begin position="151"/>
        <end position="177"/>
    </location>
</feature>
<evidence type="ECO:0000313" key="2">
    <source>
        <dbReference type="EMBL" id="MFC7219283.1"/>
    </source>
</evidence>
<organism evidence="2 3">
    <name type="scientific">Streptomyces polyrhachis</name>
    <dbReference type="NCBI Taxonomy" id="1282885"/>
    <lineage>
        <taxon>Bacteria</taxon>
        <taxon>Bacillati</taxon>
        <taxon>Actinomycetota</taxon>
        <taxon>Actinomycetes</taxon>
        <taxon>Kitasatosporales</taxon>
        <taxon>Streptomycetaceae</taxon>
        <taxon>Streptomyces</taxon>
    </lineage>
</organism>
<keyword evidence="1" id="KW-0812">Transmembrane</keyword>
<keyword evidence="3" id="KW-1185">Reference proteome</keyword>
<proteinExistence type="predicted"/>
<feature type="transmembrane region" description="Helical" evidence="1">
    <location>
        <begin position="189"/>
        <end position="207"/>
    </location>
</feature>
<evidence type="ECO:0000256" key="1">
    <source>
        <dbReference type="SAM" id="Phobius"/>
    </source>
</evidence>
<dbReference type="InterPro" id="IPR021354">
    <property type="entry name" value="DUF2975"/>
</dbReference>
<protein>
    <submittedName>
        <fullName evidence="2">DUF2975 domain-containing protein</fullName>
    </submittedName>
</protein>
<keyword evidence="1" id="KW-0472">Membrane</keyword>